<dbReference type="SFLD" id="SFLDF00027">
    <property type="entry name" value="p-type_atpase"/>
    <property type="match status" value="1"/>
</dbReference>
<dbReference type="SUPFAM" id="SSF56784">
    <property type="entry name" value="HAD-like"/>
    <property type="match status" value="1"/>
</dbReference>
<dbReference type="OrthoDB" id="211392at2"/>
<dbReference type="InterPro" id="IPR004014">
    <property type="entry name" value="ATPase_P-typ_cation-transptr_N"/>
</dbReference>
<feature type="transmembrane region" description="Helical" evidence="11">
    <location>
        <begin position="62"/>
        <end position="78"/>
    </location>
</feature>
<dbReference type="NCBIfam" id="TIGR01494">
    <property type="entry name" value="ATPase_P-type"/>
    <property type="match status" value="2"/>
</dbReference>
<evidence type="ECO:0000259" key="12">
    <source>
        <dbReference type="SMART" id="SM00831"/>
    </source>
</evidence>
<feature type="transmembrane region" description="Helical" evidence="11">
    <location>
        <begin position="244"/>
        <end position="262"/>
    </location>
</feature>
<dbReference type="GO" id="GO:0012505">
    <property type="term" value="C:endomembrane system"/>
    <property type="evidence" value="ECO:0007669"/>
    <property type="project" value="UniProtKB-SubCell"/>
</dbReference>
<keyword evidence="3" id="KW-0597">Phosphoprotein</keyword>
<dbReference type="InterPro" id="IPR018303">
    <property type="entry name" value="ATPase_P-typ_P_site"/>
</dbReference>
<evidence type="ECO:0000256" key="2">
    <source>
        <dbReference type="ARBA" id="ARBA00005675"/>
    </source>
</evidence>
<evidence type="ECO:0000256" key="11">
    <source>
        <dbReference type="SAM" id="Phobius"/>
    </source>
</evidence>
<dbReference type="CDD" id="cd02089">
    <property type="entry name" value="P-type_ATPase_Ca_prok"/>
    <property type="match status" value="1"/>
</dbReference>
<dbReference type="FunCoup" id="A0A517S9G0">
    <property type="interactions" value="261"/>
</dbReference>
<evidence type="ECO:0000256" key="5">
    <source>
        <dbReference type="ARBA" id="ARBA00022741"/>
    </source>
</evidence>
<dbReference type="AlphaFoldDB" id="A0A517S9G0"/>
<dbReference type="SUPFAM" id="SSF81653">
    <property type="entry name" value="Calcium ATPase, transduction domain A"/>
    <property type="match status" value="1"/>
</dbReference>
<keyword evidence="4 11" id="KW-0812">Transmembrane</keyword>
<dbReference type="FunFam" id="3.40.50.1000:FF:000001">
    <property type="entry name" value="Phospholipid-transporting ATPase IC"/>
    <property type="match status" value="1"/>
</dbReference>
<dbReference type="InterPro" id="IPR023299">
    <property type="entry name" value="ATPase_P-typ_cyto_dom_N"/>
</dbReference>
<comment type="subcellular location">
    <subcellularLocation>
        <location evidence="1">Endomembrane system</location>
        <topology evidence="1">Multi-pass membrane protein</topology>
    </subcellularLocation>
</comment>
<dbReference type="GO" id="GO:0005524">
    <property type="term" value="F:ATP binding"/>
    <property type="evidence" value="ECO:0007669"/>
    <property type="project" value="UniProtKB-KW"/>
</dbReference>
<evidence type="ECO:0000256" key="10">
    <source>
        <dbReference type="ARBA" id="ARBA00023136"/>
    </source>
</evidence>
<dbReference type="Pfam" id="PF00122">
    <property type="entry name" value="E1-E2_ATPase"/>
    <property type="match status" value="1"/>
</dbReference>
<gene>
    <name evidence="13" type="ORF">Pan44_07730</name>
</gene>
<evidence type="ECO:0000313" key="13">
    <source>
        <dbReference type="EMBL" id="QDT52761.1"/>
    </source>
</evidence>
<proteinExistence type="inferred from homology"/>
<dbReference type="Gene3D" id="2.70.150.10">
    <property type="entry name" value="Calcium-transporting ATPase, cytoplasmic transduction domain A"/>
    <property type="match status" value="1"/>
</dbReference>
<organism evidence="13 14">
    <name type="scientific">Caulifigura coniformis</name>
    <dbReference type="NCBI Taxonomy" id="2527983"/>
    <lineage>
        <taxon>Bacteria</taxon>
        <taxon>Pseudomonadati</taxon>
        <taxon>Planctomycetota</taxon>
        <taxon>Planctomycetia</taxon>
        <taxon>Planctomycetales</taxon>
        <taxon>Planctomycetaceae</taxon>
        <taxon>Caulifigura</taxon>
    </lineage>
</organism>
<dbReference type="GO" id="GO:0016020">
    <property type="term" value="C:membrane"/>
    <property type="evidence" value="ECO:0007669"/>
    <property type="project" value="InterPro"/>
</dbReference>
<dbReference type="Pfam" id="PF00690">
    <property type="entry name" value="Cation_ATPase_N"/>
    <property type="match status" value="1"/>
</dbReference>
<accession>A0A517S9G0</accession>
<dbReference type="FunFam" id="2.70.150.10:FF:000160">
    <property type="entry name" value="Sarcoplasmic/endoplasmic reticulum calcium ATPase 1"/>
    <property type="match status" value="1"/>
</dbReference>
<dbReference type="InterPro" id="IPR036412">
    <property type="entry name" value="HAD-like_sf"/>
</dbReference>
<reference evidence="13 14" key="1">
    <citation type="submission" date="2019-02" db="EMBL/GenBank/DDBJ databases">
        <title>Deep-cultivation of Planctomycetes and their phenomic and genomic characterization uncovers novel biology.</title>
        <authorList>
            <person name="Wiegand S."/>
            <person name="Jogler M."/>
            <person name="Boedeker C."/>
            <person name="Pinto D."/>
            <person name="Vollmers J."/>
            <person name="Rivas-Marin E."/>
            <person name="Kohn T."/>
            <person name="Peeters S.H."/>
            <person name="Heuer A."/>
            <person name="Rast P."/>
            <person name="Oberbeckmann S."/>
            <person name="Bunk B."/>
            <person name="Jeske O."/>
            <person name="Meyerdierks A."/>
            <person name="Storesund J.E."/>
            <person name="Kallscheuer N."/>
            <person name="Luecker S."/>
            <person name="Lage O.M."/>
            <person name="Pohl T."/>
            <person name="Merkel B.J."/>
            <person name="Hornburger P."/>
            <person name="Mueller R.-W."/>
            <person name="Bruemmer F."/>
            <person name="Labrenz M."/>
            <person name="Spormann A.M."/>
            <person name="Op den Camp H."/>
            <person name="Overmann J."/>
            <person name="Amann R."/>
            <person name="Jetten M.S.M."/>
            <person name="Mascher T."/>
            <person name="Medema M.H."/>
            <person name="Devos D.P."/>
            <person name="Kaster A.-K."/>
            <person name="Ovreas L."/>
            <person name="Rohde M."/>
            <person name="Galperin M.Y."/>
            <person name="Jogler C."/>
        </authorList>
    </citation>
    <scope>NUCLEOTIDE SEQUENCE [LARGE SCALE GENOMIC DNA]</scope>
    <source>
        <strain evidence="13 14">Pan44</strain>
    </source>
</reference>
<evidence type="ECO:0000256" key="9">
    <source>
        <dbReference type="ARBA" id="ARBA00022989"/>
    </source>
</evidence>
<dbReference type="SFLD" id="SFLDG00002">
    <property type="entry name" value="C1.7:_P-type_atpase_like"/>
    <property type="match status" value="1"/>
</dbReference>
<feature type="domain" description="Cation-transporting P-type ATPase N-terminal" evidence="12">
    <location>
        <begin position="5"/>
        <end position="79"/>
    </location>
</feature>
<evidence type="ECO:0000256" key="4">
    <source>
        <dbReference type="ARBA" id="ARBA00022692"/>
    </source>
</evidence>
<dbReference type="SUPFAM" id="SSF81665">
    <property type="entry name" value="Calcium ATPase, transmembrane domain M"/>
    <property type="match status" value="1"/>
</dbReference>
<dbReference type="InterPro" id="IPR023298">
    <property type="entry name" value="ATPase_P-typ_TM_dom_sf"/>
</dbReference>
<keyword evidence="8" id="KW-1278">Translocase</keyword>
<comment type="similarity">
    <text evidence="2">Belongs to the cation transport ATPase (P-type) (TC 3.A.3) family. Type IIA subfamily.</text>
</comment>
<dbReference type="PANTHER" id="PTHR42861">
    <property type="entry name" value="CALCIUM-TRANSPORTING ATPASE"/>
    <property type="match status" value="1"/>
</dbReference>
<evidence type="ECO:0000256" key="7">
    <source>
        <dbReference type="ARBA" id="ARBA00022842"/>
    </source>
</evidence>
<dbReference type="InterPro" id="IPR023214">
    <property type="entry name" value="HAD_sf"/>
</dbReference>
<dbReference type="PRINTS" id="PR00119">
    <property type="entry name" value="CATATPASE"/>
</dbReference>
<keyword evidence="10 11" id="KW-0472">Membrane</keyword>
<keyword evidence="6" id="KW-0067">ATP-binding</keyword>
<dbReference type="Proteomes" id="UP000315700">
    <property type="component" value="Chromosome"/>
</dbReference>
<evidence type="ECO:0000313" key="14">
    <source>
        <dbReference type="Proteomes" id="UP000315700"/>
    </source>
</evidence>
<dbReference type="Gene3D" id="3.40.50.1000">
    <property type="entry name" value="HAD superfamily/HAD-like"/>
    <property type="match status" value="1"/>
</dbReference>
<dbReference type="PROSITE" id="PS00154">
    <property type="entry name" value="ATPASE_E1_E2"/>
    <property type="match status" value="1"/>
</dbReference>
<dbReference type="InterPro" id="IPR001757">
    <property type="entry name" value="P_typ_ATPase"/>
</dbReference>
<dbReference type="Gene3D" id="1.20.1110.10">
    <property type="entry name" value="Calcium-transporting ATPase, transmembrane domain"/>
    <property type="match status" value="1"/>
</dbReference>
<keyword evidence="5" id="KW-0547">Nucleotide-binding</keyword>
<feature type="transmembrane region" description="Helical" evidence="11">
    <location>
        <begin position="779"/>
        <end position="800"/>
    </location>
</feature>
<feature type="transmembrane region" description="Helical" evidence="11">
    <location>
        <begin position="880"/>
        <end position="900"/>
    </location>
</feature>
<dbReference type="RefSeq" id="WP_145027387.1">
    <property type="nucleotide sequence ID" value="NZ_CP036271.1"/>
</dbReference>
<protein>
    <submittedName>
        <fullName evidence="13">Calcium-transporting ATPase 1</fullName>
    </submittedName>
</protein>
<keyword evidence="7" id="KW-0460">Magnesium</keyword>
<dbReference type="InterPro" id="IPR006068">
    <property type="entry name" value="ATPase_P-typ_cation-transptr_C"/>
</dbReference>
<dbReference type="SFLD" id="SFLDS00003">
    <property type="entry name" value="Haloacid_Dehalogenase"/>
    <property type="match status" value="1"/>
</dbReference>
<dbReference type="Pfam" id="PF00689">
    <property type="entry name" value="Cation_ATPase_C"/>
    <property type="match status" value="1"/>
</dbReference>
<evidence type="ECO:0000256" key="8">
    <source>
        <dbReference type="ARBA" id="ARBA00022967"/>
    </source>
</evidence>
<evidence type="ECO:0000256" key="3">
    <source>
        <dbReference type="ARBA" id="ARBA00022553"/>
    </source>
</evidence>
<dbReference type="Pfam" id="PF13246">
    <property type="entry name" value="Cation_ATPase"/>
    <property type="match status" value="1"/>
</dbReference>
<dbReference type="EMBL" id="CP036271">
    <property type="protein sequence ID" value="QDT52761.1"/>
    <property type="molecule type" value="Genomic_DNA"/>
</dbReference>
<dbReference type="InParanoid" id="A0A517S9G0"/>
<evidence type="ECO:0000256" key="1">
    <source>
        <dbReference type="ARBA" id="ARBA00004127"/>
    </source>
</evidence>
<dbReference type="SMART" id="SM00831">
    <property type="entry name" value="Cation_ATPase_N"/>
    <property type="match status" value="1"/>
</dbReference>
<dbReference type="GO" id="GO:0016887">
    <property type="term" value="F:ATP hydrolysis activity"/>
    <property type="evidence" value="ECO:0007669"/>
    <property type="project" value="InterPro"/>
</dbReference>
<feature type="transmembrane region" description="Helical" evidence="11">
    <location>
        <begin position="706"/>
        <end position="727"/>
    </location>
</feature>
<sequence length="920" mass="98189">MPGHTLFSLSTEQAVLQLRANAEQGLSTVEAVERQKQSGFNQLTEAAPEPAWKRLFRQFQDLVIWILIAAAVISGLLGEWVDTLAILAIVVLNGVIGFLQEQHAELAMSALKKLSAPTAKALRDGVLQSLPARELVPGDIIEIEAGDNVPADVRLLKAFSVSVQEATLTGESTSVEKEADVVLPAETQLGDRRNMVHMGTILTTGKASGMVAAIGMETELGQIAGMLARHELELTPLQKRLAKLGQVLIGVCLAIVALIFALQVMRGGSLLEALLVSVSLAVAAVPEGLPAVVTITLALGLQRMVKRKALVRKLPSVETLGSVSVICSDKTGTLTRNEMTVKAIVTSSKSYQVTGGGYAPRGDFYQTSDSTLVDDEALPKVARTVNPETDLDLRLALKIGAWCNGAQVAPQSDGDGVWQVIGDPTEGALVVAAMKGGLSPSARSGEITYELPFDSNRKIMSVVVREPGGTSLYTKGAPESVLARCDRIHRWGVAEPLSEDDRRRVLASSISLSSQALRVLGVAYGPDPREPGSTDLERELVFCGLVGMIDPPREEVKTAIATCRSAGIRPVMITGDHPATALAIAKQLGLTTGPEHLLAGQELAQMTDADLAGVIHDISVYARTTAEHKLRIVRAWKSRGDVVAMTGDGVNDAPAVRAADIGIAMGITGTDVTKEASDMVLLDDNFASIVSAVEEGRGIYDNIQKALVFLLSCNCGEILLMLGASLLGWPAPLLPIQLLWINLVTDGLPALALSFEPPEPGVMNHPPRQANESILSRKLGIAILFQGLLVGLVGLLAFGLSLRHRPDDVDRARAMAFCVLVYAELFRALGARSQTLTLRQLGFWKNPHLLLAILVSGLLQVSVAIVPFTGRVFDVPPHTWSEWGTIILLALTPLIVVELVKELRQVIHVDHVITPDGVTS</sequence>
<dbReference type="InterPro" id="IPR059000">
    <property type="entry name" value="ATPase_P-type_domA"/>
</dbReference>
<feature type="transmembrane region" description="Helical" evidence="11">
    <location>
        <begin position="274"/>
        <end position="299"/>
    </location>
</feature>
<dbReference type="InterPro" id="IPR044492">
    <property type="entry name" value="P_typ_ATPase_HD_dom"/>
</dbReference>
<dbReference type="Gene3D" id="3.40.1110.10">
    <property type="entry name" value="Calcium-transporting ATPase, cytoplasmic domain N"/>
    <property type="match status" value="1"/>
</dbReference>
<dbReference type="FunFam" id="3.40.50.1000:FF:000028">
    <property type="entry name" value="Calcium-transporting P-type ATPase, putative"/>
    <property type="match status" value="1"/>
</dbReference>
<dbReference type="SUPFAM" id="SSF81660">
    <property type="entry name" value="Metal cation-transporting ATPase, ATP-binding domain N"/>
    <property type="match status" value="1"/>
</dbReference>
<keyword evidence="9 11" id="KW-1133">Transmembrane helix</keyword>
<evidence type="ECO:0000256" key="6">
    <source>
        <dbReference type="ARBA" id="ARBA00022840"/>
    </source>
</evidence>
<keyword evidence="14" id="KW-1185">Reference proteome</keyword>
<dbReference type="PRINTS" id="PR00120">
    <property type="entry name" value="HATPASE"/>
</dbReference>
<dbReference type="KEGG" id="ccos:Pan44_07730"/>
<dbReference type="InterPro" id="IPR008250">
    <property type="entry name" value="ATPase_P-typ_transduc_dom_A_sf"/>
</dbReference>
<name>A0A517S9G0_9PLAN</name>
<feature type="transmembrane region" description="Helical" evidence="11">
    <location>
        <begin position="849"/>
        <end position="868"/>
    </location>
</feature>